<sequence>MPRPAAHTSAKERQNLRQHYYATSEQEAGLAHLWHMQRLAEIRLSPSHTIQDVPEVDFQQPGDPTTDHYRQLYADRYAQQVRHDEAHIYAQNVKILHQILLASDDMARKGRNMNLFPTSAQVCLFDNIEKQTAHRLRHRQMRQRQIAQENERLLLHLISVSPSLRTAKELGTWYTTVHKKRVQQLSRFKPAEQFAGERVLKAATRKRLSHGCGGGAAVAPYPMTSELATAPPLLRGHPYPPLSIAEASRTAPASLLPAVRTTSYGGVPLVLEDSVGSLDGADDCSGDATAAGYAASLHHSPKRLRGTSRPDWQPISATDIPLLHYAADLQLRREGGGHTTASPTVPRVTPSEEGGVTQMWRHALQRRHDRIVAAQTDTNPYAAPPGRPFTPALQTRYEASADGGWKANDGCFQRLSTQTIQFTRKRLASTGANQAERIDNNGVRHHLKPSRQINSGGDGGSVATALGDSAKKPQKRADNIHKTTEANHRGAAGVPPKHAGGAMNDSAPKEDGHTQKNDGGGPKEDDHAHNDGGGPKEDGHTQKNDGDGPKEDDHAHNDGDGPKEDDHAHNDGGGPKEDDHAHNDGDGPKEDGHTQKNDGDGPKEDDHAHNDGDGPKEDDHAHNDGGGPKEDDHAHNDGGGPKEDDHAHNDGGGPKEDDHAHNDGGGPKEGENLQQNDGDAQEKNEDGHNVGDGANGNEDGNDDQPKEQVAGN</sequence>
<evidence type="ECO:0000256" key="1">
    <source>
        <dbReference type="SAM" id="MobiDB-lite"/>
    </source>
</evidence>
<protein>
    <submittedName>
        <fullName evidence="2">Uncharacterized protein</fullName>
    </submittedName>
</protein>
<dbReference type="VEuPathDB" id="TriTrypDB:LDHU3_23.1640"/>
<name>A0A504XYN3_LEIDO</name>
<dbReference type="VEuPathDB" id="TriTrypDB:LDHU3_23.1650"/>
<feature type="compositionally biased region" description="Basic and acidic residues" evidence="1">
    <location>
        <begin position="469"/>
        <end position="488"/>
    </location>
</feature>
<proteinExistence type="predicted"/>
<comment type="caution">
    <text evidence="2">The sequence shown here is derived from an EMBL/GenBank/DDBJ whole genome shotgun (WGS) entry which is preliminary data.</text>
</comment>
<reference evidence="3" key="1">
    <citation type="submission" date="2019-02" db="EMBL/GenBank/DDBJ databases">
        <title>FDA dAtabase for Regulatory Grade micrObial Sequences (FDA-ARGOS): Supporting development and validation of Infectious Disease Dx tests.</title>
        <authorList>
            <person name="Duncan R."/>
            <person name="Fisher C."/>
            <person name="Tallon L."/>
            <person name="Sadzewicz L."/>
            <person name="Sengamalay N."/>
            <person name="Ott S."/>
            <person name="Godinez A."/>
            <person name="Nagaraj S."/>
            <person name="Vavikolanu K."/>
            <person name="Nadendla S."/>
            <person name="Aluvathingal J."/>
            <person name="Sichtig H."/>
        </authorList>
    </citation>
    <scope>NUCLEOTIDE SEQUENCE [LARGE SCALE GENOMIC DNA]</scope>
    <source>
        <strain evidence="3">FDAARGOS_361</strain>
    </source>
</reference>
<feature type="compositionally biased region" description="Basic and acidic residues" evidence="1">
    <location>
        <begin position="507"/>
        <end position="671"/>
    </location>
</feature>
<dbReference type="VEuPathDB" id="TriTrypDB:LdBPK_231250.1"/>
<evidence type="ECO:0000313" key="2">
    <source>
        <dbReference type="EMBL" id="TPP50237.1"/>
    </source>
</evidence>
<organism evidence="2 3">
    <name type="scientific">Leishmania donovani</name>
    <dbReference type="NCBI Taxonomy" id="5661"/>
    <lineage>
        <taxon>Eukaryota</taxon>
        <taxon>Discoba</taxon>
        <taxon>Euglenozoa</taxon>
        <taxon>Kinetoplastea</taxon>
        <taxon>Metakinetoplastina</taxon>
        <taxon>Trypanosomatida</taxon>
        <taxon>Trypanosomatidae</taxon>
        <taxon>Leishmaniinae</taxon>
        <taxon>Leishmania</taxon>
    </lineage>
</organism>
<feature type="region of interest" description="Disordered" evidence="1">
    <location>
        <begin position="335"/>
        <end position="354"/>
    </location>
</feature>
<dbReference type="Proteomes" id="UP000318447">
    <property type="component" value="Unassembled WGS sequence"/>
</dbReference>
<dbReference type="EMBL" id="RHLC01000022">
    <property type="protein sequence ID" value="TPP50237.1"/>
    <property type="molecule type" value="Genomic_DNA"/>
</dbReference>
<gene>
    <name evidence="2" type="ORF">CGC21_17100</name>
</gene>
<dbReference type="VEuPathDB" id="TriTrypDB:LdCL_230019600"/>
<feature type="region of interest" description="Disordered" evidence="1">
    <location>
        <begin position="431"/>
        <end position="712"/>
    </location>
</feature>
<evidence type="ECO:0000313" key="3">
    <source>
        <dbReference type="Proteomes" id="UP000318447"/>
    </source>
</evidence>
<accession>A0A504XYN3</accession>
<feature type="compositionally biased region" description="Basic and acidic residues" evidence="1">
    <location>
        <begin position="680"/>
        <end position="689"/>
    </location>
</feature>
<dbReference type="AlphaFoldDB" id="A0A504XYN3"/>
<dbReference type="VEuPathDB" id="TriTrypDB:LdCL_230019400"/>